<dbReference type="InterPro" id="IPR050113">
    <property type="entry name" value="Ub_conjugating_enzyme"/>
</dbReference>
<proteinExistence type="predicted"/>
<evidence type="ECO:0000313" key="4">
    <source>
        <dbReference type="Proteomes" id="UP001176521"/>
    </source>
</evidence>
<dbReference type="InterPro" id="IPR000608">
    <property type="entry name" value="UBC"/>
</dbReference>
<evidence type="ECO:0000313" key="3">
    <source>
        <dbReference type="EMBL" id="KAK0520700.1"/>
    </source>
</evidence>
<accession>A0AAN6G4R8</accession>
<dbReference type="InterPro" id="IPR016135">
    <property type="entry name" value="UBQ-conjugating_enzyme/RWD"/>
</dbReference>
<keyword evidence="4" id="KW-1185">Reference proteome</keyword>
<sequence length="221" mass="24028">MAKRTTAKAAPPSALALAEIDFQLSLVRSQCPEGVYLEPDASNPATWHGVIFVRGGGLFDGGIFRFDLVFPPSFPKLAPQVYFPPTLLHPLIDPASGRLSLALRFSAGWDPRTSTLPELLLFLRSIFHPTVLDQTSERLSSNVEVLRIYKHDRALFQKLASQAVALSSSEAALYERGQAAGSYPSYGGSSELATGTGIQFAKMDEAAVRREIFGDDQDQDA</sequence>
<comment type="caution">
    <text evidence="3">The sequence shown here is derived from an EMBL/GenBank/DDBJ whole genome shotgun (WGS) entry which is preliminary data.</text>
</comment>
<name>A0AAN6G4R8_9BASI</name>
<dbReference type="EMBL" id="JAPDMQ010000760">
    <property type="protein sequence ID" value="KAK0520700.1"/>
    <property type="molecule type" value="Genomic_DNA"/>
</dbReference>
<gene>
    <name evidence="3" type="ORF">OC842_007016</name>
</gene>
<dbReference type="PROSITE" id="PS50127">
    <property type="entry name" value="UBC_2"/>
    <property type="match status" value="1"/>
</dbReference>
<dbReference type="SMART" id="SM00212">
    <property type="entry name" value="UBCc"/>
    <property type="match status" value="1"/>
</dbReference>
<keyword evidence="1" id="KW-0833">Ubl conjugation pathway</keyword>
<dbReference type="SUPFAM" id="SSF54495">
    <property type="entry name" value="UBC-like"/>
    <property type="match status" value="1"/>
</dbReference>
<dbReference type="AlphaFoldDB" id="A0AAN6G4R8"/>
<dbReference type="Pfam" id="PF00179">
    <property type="entry name" value="UQ_con"/>
    <property type="match status" value="1"/>
</dbReference>
<dbReference type="Proteomes" id="UP001176521">
    <property type="component" value="Unassembled WGS sequence"/>
</dbReference>
<protein>
    <recommendedName>
        <fullName evidence="2">UBC core domain-containing protein</fullName>
    </recommendedName>
</protein>
<dbReference type="Gene3D" id="3.10.110.10">
    <property type="entry name" value="Ubiquitin Conjugating Enzyme"/>
    <property type="match status" value="1"/>
</dbReference>
<evidence type="ECO:0000259" key="2">
    <source>
        <dbReference type="PROSITE" id="PS50127"/>
    </source>
</evidence>
<feature type="domain" description="UBC core" evidence="2">
    <location>
        <begin position="15"/>
        <end position="169"/>
    </location>
</feature>
<dbReference type="PANTHER" id="PTHR24067">
    <property type="entry name" value="UBIQUITIN-CONJUGATING ENZYME E2"/>
    <property type="match status" value="1"/>
</dbReference>
<dbReference type="CDD" id="cd23814">
    <property type="entry name" value="UEV_AKTIP"/>
    <property type="match status" value="1"/>
</dbReference>
<organism evidence="3 4">
    <name type="scientific">Tilletia horrida</name>
    <dbReference type="NCBI Taxonomy" id="155126"/>
    <lineage>
        <taxon>Eukaryota</taxon>
        <taxon>Fungi</taxon>
        <taxon>Dikarya</taxon>
        <taxon>Basidiomycota</taxon>
        <taxon>Ustilaginomycotina</taxon>
        <taxon>Exobasidiomycetes</taxon>
        <taxon>Tilletiales</taxon>
        <taxon>Tilletiaceae</taxon>
        <taxon>Tilletia</taxon>
    </lineage>
</organism>
<evidence type="ECO:0000256" key="1">
    <source>
        <dbReference type="ARBA" id="ARBA00022786"/>
    </source>
</evidence>
<reference evidence="3" key="1">
    <citation type="journal article" date="2023" name="PhytoFront">
        <title>Draft Genome Resources of Seven Strains of Tilletia horrida, Causal Agent of Kernel Smut of Rice.</title>
        <authorList>
            <person name="Khanal S."/>
            <person name="Antony Babu S."/>
            <person name="Zhou X.G."/>
        </authorList>
    </citation>
    <scope>NUCLEOTIDE SEQUENCE</scope>
    <source>
        <strain evidence="3">TX3</strain>
    </source>
</reference>